<dbReference type="RefSeq" id="WP_129241118.1">
    <property type="nucleotide sequence ID" value="NZ_CP148753.1"/>
</dbReference>
<gene>
    <name evidence="2" type="ORF">AVE30378_02413</name>
    <name evidence="3" type="ORF">WHX56_26545</name>
</gene>
<keyword evidence="1" id="KW-1133">Transmembrane helix</keyword>
<name>A0A446CGU3_9BURK</name>
<sequence>MVTRRGGWRGTLARALAATLGAYALVSAAVAAAALLPWAPADAILYPALLAIPAHVALAIGCFAAASPRRVWVAIAAGCLGALGLRWGLAA</sequence>
<feature type="transmembrane region" description="Helical" evidence="1">
    <location>
        <begin position="44"/>
        <end position="64"/>
    </location>
</feature>
<keyword evidence="5" id="KW-1185">Reference proteome</keyword>
<evidence type="ECO:0000313" key="5">
    <source>
        <dbReference type="Proteomes" id="UP001456224"/>
    </source>
</evidence>
<feature type="transmembrane region" description="Helical" evidence="1">
    <location>
        <begin position="12"/>
        <end position="38"/>
    </location>
</feature>
<dbReference type="EMBL" id="UFQC01000011">
    <property type="protein sequence ID" value="SSW67041.1"/>
    <property type="molecule type" value="Genomic_DNA"/>
</dbReference>
<reference evidence="2 4" key="1">
    <citation type="submission" date="2018-07" db="EMBL/GenBank/DDBJ databases">
        <authorList>
            <person name="Peeters C."/>
        </authorList>
    </citation>
    <scope>NUCLEOTIDE SEQUENCE [LARGE SCALE GENOMIC DNA]</scope>
    <source>
        <strain evidence="2 4">LMG 30378</strain>
    </source>
</reference>
<keyword evidence="1" id="KW-0472">Membrane</keyword>
<protein>
    <submittedName>
        <fullName evidence="3">Iron transporter</fullName>
    </submittedName>
</protein>
<dbReference type="Proteomes" id="UP000289465">
    <property type="component" value="Unassembled WGS sequence"/>
</dbReference>
<dbReference type="EMBL" id="CP148753">
    <property type="protein sequence ID" value="WXR73158.1"/>
    <property type="molecule type" value="Genomic_DNA"/>
</dbReference>
<evidence type="ECO:0000313" key="4">
    <source>
        <dbReference type="Proteomes" id="UP000289465"/>
    </source>
</evidence>
<evidence type="ECO:0000313" key="3">
    <source>
        <dbReference type="EMBL" id="WXR73158.1"/>
    </source>
</evidence>
<dbReference type="Proteomes" id="UP001456224">
    <property type="component" value="Chromosome"/>
</dbReference>
<organism evidence="2 4">
    <name type="scientific">Achromobacter veterisilvae</name>
    <dbReference type="NCBI Taxonomy" id="2069367"/>
    <lineage>
        <taxon>Bacteria</taxon>
        <taxon>Pseudomonadati</taxon>
        <taxon>Pseudomonadota</taxon>
        <taxon>Betaproteobacteria</taxon>
        <taxon>Burkholderiales</taxon>
        <taxon>Alcaligenaceae</taxon>
        <taxon>Achromobacter</taxon>
    </lineage>
</organism>
<evidence type="ECO:0000256" key="1">
    <source>
        <dbReference type="SAM" id="Phobius"/>
    </source>
</evidence>
<feature type="transmembrane region" description="Helical" evidence="1">
    <location>
        <begin position="71"/>
        <end position="89"/>
    </location>
</feature>
<evidence type="ECO:0000313" key="2">
    <source>
        <dbReference type="EMBL" id="SSW67041.1"/>
    </source>
</evidence>
<keyword evidence="1" id="KW-0812">Transmembrane</keyword>
<accession>A0A446CGU3</accession>
<reference evidence="3 5" key="2">
    <citation type="submission" date="2024-03" db="EMBL/GenBank/DDBJ databases">
        <title>Reference genomes for the five species model microbial community.</title>
        <authorList>
            <person name="Padfield D."/>
        </authorList>
    </citation>
    <scope>NUCLEOTIDE SEQUENCE [LARGE SCALE GENOMIC DNA]</scope>
    <source>
        <strain evidence="3 5">AB1</strain>
    </source>
</reference>
<proteinExistence type="predicted"/>
<dbReference type="AlphaFoldDB" id="A0A446CGU3"/>